<dbReference type="PROSITE" id="PS51831">
    <property type="entry name" value="HD"/>
    <property type="match status" value="1"/>
</dbReference>
<dbReference type="EMBL" id="SJPG01000001">
    <property type="protein sequence ID" value="TWT64502.1"/>
    <property type="molecule type" value="Genomic_DNA"/>
</dbReference>
<reference evidence="3 4" key="1">
    <citation type="submission" date="2019-02" db="EMBL/GenBank/DDBJ databases">
        <title>Deep-cultivation of Planctomycetes and their phenomic and genomic characterization uncovers novel biology.</title>
        <authorList>
            <person name="Wiegand S."/>
            <person name="Jogler M."/>
            <person name="Boedeker C."/>
            <person name="Pinto D."/>
            <person name="Vollmers J."/>
            <person name="Rivas-Marin E."/>
            <person name="Kohn T."/>
            <person name="Peeters S.H."/>
            <person name="Heuer A."/>
            <person name="Rast P."/>
            <person name="Oberbeckmann S."/>
            <person name="Bunk B."/>
            <person name="Jeske O."/>
            <person name="Meyerdierks A."/>
            <person name="Storesund J.E."/>
            <person name="Kallscheuer N."/>
            <person name="Luecker S."/>
            <person name="Lage O.M."/>
            <person name="Pohl T."/>
            <person name="Merkel B.J."/>
            <person name="Hornburger P."/>
            <person name="Mueller R.-W."/>
            <person name="Bruemmer F."/>
            <person name="Labrenz M."/>
            <person name="Spormann A.M."/>
            <person name="Op Den Camp H."/>
            <person name="Overmann J."/>
            <person name="Amann R."/>
            <person name="Jetten M.S.M."/>
            <person name="Mascher T."/>
            <person name="Medema M.H."/>
            <person name="Devos D.P."/>
            <person name="Kaster A.-K."/>
            <person name="Ovreas L."/>
            <person name="Rohde M."/>
            <person name="Galperin M.Y."/>
            <person name="Jogler C."/>
        </authorList>
    </citation>
    <scope>NUCLEOTIDE SEQUENCE [LARGE SCALE GENOMIC DNA]</scope>
    <source>
        <strain evidence="3 4">Pan54</strain>
    </source>
</reference>
<dbReference type="InterPro" id="IPR003607">
    <property type="entry name" value="HD/PDEase_dom"/>
</dbReference>
<organism evidence="3 4">
    <name type="scientific">Rubinisphaera italica</name>
    <dbReference type="NCBI Taxonomy" id="2527969"/>
    <lineage>
        <taxon>Bacteria</taxon>
        <taxon>Pseudomonadati</taxon>
        <taxon>Planctomycetota</taxon>
        <taxon>Planctomycetia</taxon>
        <taxon>Planctomycetales</taxon>
        <taxon>Planctomycetaceae</taxon>
        <taxon>Rubinisphaera</taxon>
    </lineage>
</organism>
<sequence>MDNDANNNHQKLSIPACDVNFCVQWIEDNFRSNFQTRLWHAGAWKNDDFLQSSSHPQDETISNALSSVSAETAYATHSIDSNDSLVVIPIESRSVIRQIIVGILPTRSIPNLDIMINLLIEQLDLSRLNRQQYLMLEHYSEQVLIGDVELDWYRTLVENLAFHETTAELTSNANKALHQLKTILNAESLVLVLRNQSTAYSADANRIFSIGVPGIHENDIARILEVAGINSHCETYIDLNFRGLSGCSAQQARSIVIVPAICARRCYGWMIAISSVHTMNQREFPWDAVIQERQFDKRTALLMESAASVLATHAHNQKLLNEQQELLLGTVRSLVNTIDTKDKYTWGHSDRVAQMARAVAKEYGLTENECEKIYLAGLLHDIGKIGVRDKVLLKTGGLTAEEFAEIKAHPEFGYEILKHLGQLQHILPGVLHHHESWDGTGYPYQLSGNDIPLAARILAVVDAYDAMTSDRPYRKGMPAAKAEEILLNGRSRQWDAEIVDAFFRILDDMHKIASQDSKPFVDHQGNMNIERGFQSTSLGIDPLLSAIKTTTSNRQAFEEPKELRYDMEETTLFLRNQVFRSPNHN</sequence>
<accession>A0A5C5XRY2</accession>
<protein>
    <submittedName>
        <fullName evidence="3">Cyclic di-GMP phosphodiesterase response regulator RpfG</fullName>
        <ecNumber evidence="3">3.1.4.52</ecNumber>
    </submittedName>
</protein>
<dbReference type="RefSeq" id="WP_146506209.1">
    <property type="nucleotide sequence ID" value="NZ_SJPG01000001.1"/>
</dbReference>
<feature type="domain" description="HD-GYP" evidence="2">
    <location>
        <begin position="323"/>
        <end position="518"/>
    </location>
</feature>
<dbReference type="SUPFAM" id="SSF109604">
    <property type="entry name" value="HD-domain/PDEase-like"/>
    <property type="match status" value="1"/>
</dbReference>
<dbReference type="PANTHER" id="PTHR43155:SF2">
    <property type="entry name" value="CYCLIC DI-GMP PHOSPHODIESTERASE PA4108"/>
    <property type="match status" value="1"/>
</dbReference>
<comment type="caution">
    <text evidence="3">The sequence shown here is derived from an EMBL/GenBank/DDBJ whole genome shotgun (WGS) entry which is preliminary data.</text>
</comment>
<evidence type="ECO:0000259" key="2">
    <source>
        <dbReference type="PROSITE" id="PS51832"/>
    </source>
</evidence>
<dbReference type="PANTHER" id="PTHR43155">
    <property type="entry name" value="CYCLIC DI-GMP PHOSPHODIESTERASE PA4108-RELATED"/>
    <property type="match status" value="1"/>
</dbReference>
<dbReference type="SMART" id="SM00471">
    <property type="entry name" value="HDc"/>
    <property type="match status" value="1"/>
</dbReference>
<evidence type="ECO:0000313" key="4">
    <source>
        <dbReference type="Proteomes" id="UP000316095"/>
    </source>
</evidence>
<dbReference type="Pfam" id="PF13487">
    <property type="entry name" value="HD_5"/>
    <property type="match status" value="1"/>
</dbReference>
<dbReference type="OrthoDB" id="9804747at2"/>
<evidence type="ECO:0000259" key="1">
    <source>
        <dbReference type="PROSITE" id="PS51831"/>
    </source>
</evidence>
<evidence type="ECO:0000313" key="3">
    <source>
        <dbReference type="EMBL" id="TWT64502.1"/>
    </source>
</evidence>
<dbReference type="PROSITE" id="PS51832">
    <property type="entry name" value="HD_GYP"/>
    <property type="match status" value="1"/>
</dbReference>
<keyword evidence="4" id="KW-1185">Reference proteome</keyword>
<dbReference type="GO" id="GO:0071111">
    <property type="term" value="F:cyclic-guanylate-specific phosphodiesterase activity"/>
    <property type="evidence" value="ECO:0007669"/>
    <property type="project" value="UniProtKB-EC"/>
</dbReference>
<name>A0A5C5XRY2_9PLAN</name>
<dbReference type="InterPro" id="IPR037522">
    <property type="entry name" value="HD_GYP_dom"/>
</dbReference>
<keyword evidence="3" id="KW-0378">Hydrolase</keyword>
<dbReference type="CDD" id="cd00077">
    <property type="entry name" value="HDc"/>
    <property type="match status" value="1"/>
</dbReference>
<dbReference type="EC" id="3.1.4.52" evidence="3"/>
<gene>
    <name evidence="3" type="primary">rpfG_7</name>
    <name evidence="3" type="ORF">Pan54_52660</name>
</gene>
<feature type="domain" description="HD" evidence="1">
    <location>
        <begin position="345"/>
        <end position="467"/>
    </location>
</feature>
<proteinExistence type="predicted"/>
<dbReference type="Proteomes" id="UP000316095">
    <property type="component" value="Unassembled WGS sequence"/>
</dbReference>
<dbReference type="AlphaFoldDB" id="A0A5C5XRY2"/>
<dbReference type="InterPro" id="IPR006674">
    <property type="entry name" value="HD_domain"/>
</dbReference>
<dbReference type="Gene3D" id="1.10.3210.10">
    <property type="entry name" value="Hypothetical protein af1432"/>
    <property type="match status" value="1"/>
</dbReference>